<protein>
    <submittedName>
        <fullName evidence="1">Uncharacterized protein</fullName>
    </submittedName>
</protein>
<sequence>MLLFLYTSKDTAEVGAVNIFSSEYGPTTFIFEVP</sequence>
<organism evidence="1 2">
    <name type="scientific">Mycovorax composti</name>
    <dbReference type="NCBI Taxonomy" id="2962693"/>
    <lineage>
        <taxon>Bacteria</taxon>
        <taxon>Pseudomonadati</taxon>
        <taxon>Bacteroidota</taxon>
        <taxon>Chitinophagia</taxon>
        <taxon>Chitinophagales</taxon>
        <taxon>Chitinophagaceae</taxon>
        <taxon>Mycovorax</taxon>
    </lineage>
</organism>
<proteinExistence type="predicted"/>
<name>A0ABZ2ENI3_9BACT</name>
<keyword evidence="2" id="KW-1185">Reference proteome</keyword>
<evidence type="ECO:0000313" key="2">
    <source>
        <dbReference type="Proteomes" id="UP001321305"/>
    </source>
</evidence>
<accession>A0ABZ2ENI3</accession>
<gene>
    <name evidence="1" type="ORF">PIECOFPK_02541</name>
</gene>
<dbReference type="EMBL" id="CP144143">
    <property type="protein sequence ID" value="WWC84799.1"/>
    <property type="molecule type" value="Genomic_DNA"/>
</dbReference>
<reference evidence="2" key="1">
    <citation type="submission" date="2024-01" db="EMBL/GenBank/DDBJ databases">
        <title>Mycovorax composti gen. nov. sp. nov., a member of the family Chitinophagaceae isolated from button mushroom compost.</title>
        <authorList>
            <person name="Thai M."/>
            <person name="Bell T.L."/>
            <person name="Kertesz M.A."/>
        </authorList>
    </citation>
    <scope>NUCLEOTIDE SEQUENCE [LARGE SCALE GENOMIC DNA]</scope>
    <source>
        <strain evidence="2">C216</strain>
    </source>
</reference>
<dbReference type="Proteomes" id="UP001321305">
    <property type="component" value="Chromosome"/>
</dbReference>
<evidence type="ECO:0000313" key="1">
    <source>
        <dbReference type="EMBL" id="WWC84799.1"/>
    </source>
</evidence>